<dbReference type="GO" id="GO:0051707">
    <property type="term" value="P:response to other organism"/>
    <property type="evidence" value="ECO:0007669"/>
    <property type="project" value="UniProtKB-ARBA"/>
</dbReference>
<dbReference type="Pfam" id="PF00069">
    <property type="entry name" value="Pkinase"/>
    <property type="match status" value="1"/>
</dbReference>
<dbReference type="AlphaFoldDB" id="A0AAQ3Q9T8"/>
<keyword evidence="9 17" id="KW-0067">ATP-binding</keyword>
<evidence type="ECO:0000259" key="23">
    <source>
        <dbReference type="PROSITE" id="PS50948"/>
    </source>
</evidence>
<keyword evidence="25" id="KW-1185">Reference proteome</keyword>
<feature type="signal peptide" evidence="20">
    <location>
        <begin position="1"/>
        <end position="23"/>
    </location>
</feature>
<evidence type="ECO:0000256" key="6">
    <source>
        <dbReference type="ARBA" id="ARBA00022729"/>
    </source>
</evidence>
<keyword evidence="5 19" id="KW-0812">Transmembrane</keyword>
<dbReference type="SUPFAM" id="SSF51110">
    <property type="entry name" value="alpha-D-mannose-specific plant lectins"/>
    <property type="match status" value="1"/>
</dbReference>
<accession>A0AAQ3Q9T8</accession>
<evidence type="ECO:0000256" key="19">
    <source>
        <dbReference type="SAM" id="Phobius"/>
    </source>
</evidence>
<dbReference type="InterPro" id="IPR024171">
    <property type="entry name" value="SRK-like_kinase"/>
</dbReference>
<evidence type="ECO:0000313" key="24">
    <source>
        <dbReference type="EMBL" id="WOL04686.1"/>
    </source>
</evidence>
<dbReference type="GO" id="GO:0016020">
    <property type="term" value="C:membrane"/>
    <property type="evidence" value="ECO:0007669"/>
    <property type="project" value="UniProtKB-SubCell"/>
</dbReference>
<evidence type="ECO:0000256" key="3">
    <source>
        <dbReference type="ARBA" id="ARBA00022536"/>
    </source>
</evidence>
<dbReference type="Pfam" id="PF08276">
    <property type="entry name" value="PAN_2"/>
    <property type="match status" value="1"/>
</dbReference>
<dbReference type="Gene3D" id="3.30.200.20">
    <property type="entry name" value="Phosphorylase Kinase, domain 1"/>
    <property type="match status" value="1"/>
</dbReference>
<evidence type="ECO:0000256" key="7">
    <source>
        <dbReference type="ARBA" id="ARBA00022741"/>
    </source>
</evidence>
<keyword evidence="14" id="KW-0325">Glycoprotein</keyword>
<dbReference type="InterPro" id="IPR011009">
    <property type="entry name" value="Kinase-like_dom_sf"/>
</dbReference>
<keyword evidence="13 24" id="KW-0675">Receptor</keyword>
<dbReference type="FunFam" id="3.30.200.20:FF:000059">
    <property type="entry name" value="S-receptor-like serine/threonine-protein kinase"/>
    <property type="match status" value="1"/>
</dbReference>
<proteinExistence type="inferred from homology"/>
<evidence type="ECO:0000256" key="15">
    <source>
        <dbReference type="ARBA" id="ARBA00047899"/>
    </source>
</evidence>
<evidence type="ECO:0000256" key="5">
    <source>
        <dbReference type="ARBA" id="ARBA00022692"/>
    </source>
</evidence>
<feature type="domain" description="Protein kinase" evidence="21">
    <location>
        <begin position="516"/>
        <end position="781"/>
    </location>
</feature>
<keyword evidence="3" id="KW-0245">EGF-like domain</keyword>
<evidence type="ECO:0000256" key="2">
    <source>
        <dbReference type="ARBA" id="ARBA00022527"/>
    </source>
</evidence>
<dbReference type="GO" id="GO:0005524">
    <property type="term" value="F:ATP binding"/>
    <property type="evidence" value="ECO:0007669"/>
    <property type="project" value="UniProtKB-UniRule"/>
</dbReference>
<dbReference type="Pfam" id="PF01453">
    <property type="entry name" value="B_lectin"/>
    <property type="match status" value="1"/>
</dbReference>
<keyword evidence="6 20" id="KW-0732">Signal</keyword>
<comment type="subcellular location">
    <subcellularLocation>
        <location evidence="1">Membrane</location>
        <topology evidence="1">Single-pass type I membrane protein</topology>
    </subcellularLocation>
</comment>
<dbReference type="GO" id="GO:0048544">
    <property type="term" value="P:recognition of pollen"/>
    <property type="evidence" value="ECO:0007669"/>
    <property type="project" value="InterPro"/>
</dbReference>
<evidence type="ECO:0000259" key="22">
    <source>
        <dbReference type="PROSITE" id="PS50927"/>
    </source>
</evidence>
<feature type="binding site" evidence="18">
    <location>
        <position position="544"/>
    </location>
    <ligand>
        <name>ATP</name>
        <dbReference type="ChEBI" id="CHEBI:30616"/>
    </ligand>
</feature>
<evidence type="ECO:0000256" key="20">
    <source>
        <dbReference type="SAM" id="SignalP"/>
    </source>
</evidence>
<evidence type="ECO:0000313" key="25">
    <source>
        <dbReference type="Proteomes" id="UP001327560"/>
    </source>
</evidence>
<dbReference type="SMART" id="SM00108">
    <property type="entry name" value="B_lectin"/>
    <property type="match status" value="1"/>
</dbReference>
<dbReference type="EC" id="2.7.11.1" evidence="17"/>
<dbReference type="PANTHER" id="PTHR47974">
    <property type="entry name" value="OS07G0415500 PROTEIN"/>
    <property type="match status" value="1"/>
</dbReference>
<sequence>MNPPQHGMIAALFFISSLFSSSATVDHLTRGSSLAVEQHDTDFLVSENNTFACGFYEVGDNAFAFAVWFKNSADRTTAWVANRDHPVNGRGSRISLHKDGRLVLTDFDGTVVWSSNTSTGAVDRVKLFDSGNLAVIAGDGRRLWQSFDSPTDTLLPLQPITRSRPLVSSSSPGSVSSGLYRFYFDNDNILRLIYDGPEITSIYWPDSRYDVWANERTTYNNTRIGVLDELGYFYASDTLNFYASDYGRGVTRRLTLDFDGNLRLYSLDKQQGNWSVTWQALQHPCDSIHGTCGLNGICVYGSGGAPKVGCSCPPSFEVVDPTDWRKGCRRKYKFSCRPRENHFLALPYTDFWGYDLNYSERYSFAACKQMCQKDCSCQAFAYKQLGSGECYPKNILFNGRTYPDAETTLYIKLPKSVLLSQFSVASSSQPPICNDTAVQNVGSPPEYYQRSRGKAKWVYLYGFASALFAIEVLFISCGWWFIFRREKMPLAAEEGYKVISSQFRRYTYAELKKATKNFKDVLGRGGSGAVYKGIEDHRVMAVKKLEDVMQGEEEFQAELSLIGRIYHKNLVRIFGYCSENSHRLLVSEFIEKGSLDKYLFDDDTSATLLGWSESALSGYVIHCDVKPENILLDRDFEPKIADFGLAKLFNRGGGGSNLSRIRGTRGYIAPEWASCLQINGKVDVYSYGVVLLELVKGERVSNWVVDGVEEVGLVLRRSIKALKEKMETGEEGWIGEFVDHRLGERLSWKQALLMLRIAFSCLEEDRNRRPTMESVVRMLLLGNDETSLEESNN</sequence>
<evidence type="ECO:0000256" key="14">
    <source>
        <dbReference type="ARBA" id="ARBA00023180"/>
    </source>
</evidence>
<evidence type="ECO:0000256" key="10">
    <source>
        <dbReference type="ARBA" id="ARBA00022989"/>
    </source>
</evidence>
<dbReference type="PROSITE" id="PS50948">
    <property type="entry name" value="PAN"/>
    <property type="match status" value="1"/>
</dbReference>
<evidence type="ECO:0000256" key="17">
    <source>
        <dbReference type="PIRNR" id="PIRNR000641"/>
    </source>
</evidence>
<reference evidence="24 25" key="1">
    <citation type="submission" date="2023-10" db="EMBL/GenBank/DDBJ databases">
        <title>Chromosome-scale genome assembly provides insights into flower coloration mechanisms of Canna indica.</title>
        <authorList>
            <person name="Li C."/>
        </authorList>
    </citation>
    <scope>NUCLEOTIDE SEQUENCE [LARGE SCALE GENOMIC DNA]</scope>
    <source>
        <tissue evidence="24">Flower</tissue>
    </source>
</reference>
<dbReference type="InterPro" id="IPR000858">
    <property type="entry name" value="S_locus_glycoprot_dom"/>
</dbReference>
<dbReference type="Proteomes" id="UP001327560">
    <property type="component" value="Chromosome 4"/>
</dbReference>
<dbReference type="InterPro" id="IPR017441">
    <property type="entry name" value="Protein_kinase_ATP_BS"/>
</dbReference>
<feature type="domain" description="Bulb-type lectin" evidence="22">
    <location>
        <begin position="19"/>
        <end position="148"/>
    </location>
</feature>
<dbReference type="Gene3D" id="1.10.510.10">
    <property type="entry name" value="Transferase(Phosphotransferase) domain 1"/>
    <property type="match status" value="1"/>
</dbReference>
<dbReference type="Gene3D" id="2.90.10.10">
    <property type="entry name" value="Bulb-type lectin domain"/>
    <property type="match status" value="1"/>
</dbReference>
<evidence type="ECO:0000256" key="8">
    <source>
        <dbReference type="ARBA" id="ARBA00022777"/>
    </source>
</evidence>
<protein>
    <recommendedName>
        <fullName evidence="17">Receptor-like serine/threonine-protein kinase</fullName>
        <ecNumber evidence="17">2.7.11.1</ecNumber>
    </recommendedName>
</protein>
<feature type="transmembrane region" description="Helical" evidence="19">
    <location>
        <begin position="457"/>
        <end position="482"/>
    </location>
</feature>
<dbReference type="EMBL" id="CP136893">
    <property type="protein sequence ID" value="WOL04686.1"/>
    <property type="molecule type" value="Genomic_DNA"/>
</dbReference>
<keyword evidence="10 19" id="KW-1133">Transmembrane helix</keyword>
<keyword evidence="12" id="KW-1015">Disulfide bond</keyword>
<dbReference type="FunFam" id="2.90.10.10:FF:000007">
    <property type="entry name" value="Serine/threonine-protein kinase"/>
    <property type="match status" value="1"/>
</dbReference>
<dbReference type="Pfam" id="PF00954">
    <property type="entry name" value="S_locus_glycop"/>
    <property type="match status" value="1"/>
</dbReference>
<comment type="catalytic activity">
    <reaction evidence="15 17">
        <text>L-threonyl-[protein] + ATP = O-phospho-L-threonyl-[protein] + ADP + H(+)</text>
        <dbReference type="Rhea" id="RHEA:46608"/>
        <dbReference type="Rhea" id="RHEA-COMP:11060"/>
        <dbReference type="Rhea" id="RHEA-COMP:11605"/>
        <dbReference type="ChEBI" id="CHEBI:15378"/>
        <dbReference type="ChEBI" id="CHEBI:30013"/>
        <dbReference type="ChEBI" id="CHEBI:30616"/>
        <dbReference type="ChEBI" id="CHEBI:61977"/>
        <dbReference type="ChEBI" id="CHEBI:456216"/>
        <dbReference type="EC" id="2.7.11.1"/>
    </reaction>
</comment>
<evidence type="ECO:0000256" key="11">
    <source>
        <dbReference type="ARBA" id="ARBA00023136"/>
    </source>
</evidence>
<dbReference type="PROSITE" id="PS00108">
    <property type="entry name" value="PROTEIN_KINASE_ST"/>
    <property type="match status" value="1"/>
</dbReference>
<dbReference type="InterPro" id="IPR008271">
    <property type="entry name" value="Ser/Thr_kinase_AS"/>
</dbReference>
<dbReference type="Gene3D" id="3.50.4.10">
    <property type="entry name" value="Hepatocyte Growth Factor"/>
    <property type="match status" value="1"/>
</dbReference>
<keyword evidence="11 19" id="KW-0472">Membrane</keyword>
<dbReference type="SMART" id="SM00220">
    <property type="entry name" value="S_TKc"/>
    <property type="match status" value="1"/>
</dbReference>
<organism evidence="24 25">
    <name type="scientific">Canna indica</name>
    <name type="common">Indian-shot</name>
    <dbReference type="NCBI Taxonomy" id="4628"/>
    <lineage>
        <taxon>Eukaryota</taxon>
        <taxon>Viridiplantae</taxon>
        <taxon>Streptophyta</taxon>
        <taxon>Embryophyta</taxon>
        <taxon>Tracheophyta</taxon>
        <taxon>Spermatophyta</taxon>
        <taxon>Magnoliopsida</taxon>
        <taxon>Liliopsida</taxon>
        <taxon>Zingiberales</taxon>
        <taxon>Cannaceae</taxon>
        <taxon>Canna</taxon>
    </lineage>
</organism>
<dbReference type="PROSITE" id="PS50927">
    <property type="entry name" value="BULB_LECTIN"/>
    <property type="match status" value="1"/>
</dbReference>
<evidence type="ECO:0000256" key="18">
    <source>
        <dbReference type="PROSITE-ProRule" id="PRU10141"/>
    </source>
</evidence>
<dbReference type="CDD" id="cd01098">
    <property type="entry name" value="PAN_AP_plant"/>
    <property type="match status" value="1"/>
</dbReference>
<keyword evidence="8 17" id="KW-0418">Kinase</keyword>
<dbReference type="PROSITE" id="PS00107">
    <property type="entry name" value="PROTEIN_KINASE_ATP"/>
    <property type="match status" value="1"/>
</dbReference>
<gene>
    <name evidence="24" type="ORF">Cni_G13408</name>
</gene>
<evidence type="ECO:0000256" key="4">
    <source>
        <dbReference type="ARBA" id="ARBA00022679"/>
    </source>
</evidence>
<feature type="chain" id="PRO_5042880603" description="Receptor-like serine/threonine-protein kinase" evidence="20">
    <location>
        <begin position="24"/>
        <end position="793"/>
    </location>
</feature>
<keyword evidence="7 17" id="KW-0547">Nucleotide-binding</keyword>
<evidence type="ECO:0000256" key="13">
    <source>
        <dbReference type="ARBA" id="ARBA00023170"/>
    </source>
</evidence>
<keyword evidence="2 17" id="KW-0723">Serine/threonine-protein kinase</keyword>
<feature type="domain" description="Apple" evidence="23">
    <location>
        <begin position="336"/>
        <end position="414"/>
    </location>
</feature>
<evidence type="ECO:0000256" key="16">
    <source>
        <dbReference type="ARBA" id="ARBA00048679"/>
    </source>
</evidence>
<comment type="catalytic activity">
    <reaction evidence="16 17">
        <text>L-seryl-[protein] + ATP = O-phospho-L-seryl-[protein] + ADP + H(+)</text>
        <dbReference type="Rhea" id="RHEA:17989"/>
        <dbReference type="Rhea" id="RHEA-COMP:9863"/>
        <dbReference type="Rhea" id="RHEA-COMP:11604"/>
        <dbReference type="ChEBI" id="CHEBI:15378"/>
        <dbReference type="ChEBI" id="CHEBI:29999"/>
        <dbReference type="ChEBI" id="CHEBI:30616"/>
        <dbReference type="ChEBI" id="CHEBI:83421"/>
        <dbReference type="ChEBI" id="CHEBI:456216"/>
        <dbReference type="EC" id="2.7.11.1"/>
    </reaction>
</comment>
<dbReference type="InterPro" id="IPR000719">
    <property type="entry name" value="Prot_kinase_dom"/>
</dbReference>
<evidence type="ECO:0000259" key="21">
    <source>
        <dbReference type="PROSITE" id="PS50011"/>
    </source>
</evidence>
<evidence type="ECO:0000256" key="9">
    <source>
        <dbReference type="ARBA" id="ARBA00022840"/>
    </source>
</evidence>
<dbReference type="GO" id="GO:0004674">
    <property type="term" value="F:protein serine/threonine kinase activity"/>
    <property type="evidence" value="ECO:0007669"/>
    <property type="project" value="UniProtKB-KW"/>
</dbReference>
<dbReference type="CDD" id="cd00028">
    <property type="entry name" value="B_lectin"/>
    <property type="match status" value="1"/>
</dbReference>
<evidence type="ECO:0000256" key="12">
    <source>
        <dbReference type="ARBA" id="ARBA00023157"/>
    </source>
</evidence>
<comment type="similarity">
    <text evidence="17">Belongs to the protein kinase superfamily. Ser/Thr protein kinase family.</text>
</comment>
<dbReference type="SUPFAM" id="SSF56112">
    <property type="entry name" value="Protein kinase-like (PK-like)"/>
    <property type="match status" value="1"/>
</dbReference>
<dbReference type="PANTHER" id="PTHR47974:SF4">
    <property type="entry name" value="RECEPTOR-LIKE SERINE_THREONINE-PROTEIN KINASE"/>
    <property type="match status" value="1"/>
</dbReference>
<dbReference type="PIRSF" id="PIRSF000641">
    <property type="entry name" value="SRK"/>
    <property type="match status" value="1"/>
</dbReference>
<dbReference type="PROSITE" id="PS50011">
    <property type="entry name" value="PROTEIN_KINASE_DOM"/>
    <property type="match status" value="1"/>
</dbReference>
<keyword evidence="4 17" id="KW-0808">Transferase</keyword>
<dbReference type="InterPro" id="IPR001480">
    <property type="entry name" value="Bulb-type_lectin_dom"/>
</dbReference>
<dbReference type="InterPro" id="IPR036426">
    <property type="entry name" value="Bulb-type_lectin_dom_sf"/>
</dbReference>
<evidence type="ECO:0000256" key="1">
    <source>
        <dbReference type="ARBA" id="ARBA00004479"/>
    </source>
</evidence>
<dbReference type="InterPro" id="IPR003609">
    <property type="entry name" value="Pan_app"/>
</dbReference>
<name>A0AAQ3Q9T8_9LILI</name>